<dbReference type="PANTHER" id="PTHR33204">
    <property type="entry name" value="TRANSCRIPTIONAL REGULATOR, MARR FAMILY"/>
    <property type="match status" value="1"/>
</dbReference>
<keyword evidence="1" id="KW-0805">Transcription regulation</keyword>
<dbReference type="SUPFAM" id="SSF46785">
    <property type="entry name" value="Winged helix' DNA-binding domain"/>
    <property type="match status" value="1"/>
</dbReference>
<accession>A0ABV3Y4W9</accession>
<evidence type="ECO:0000313" key="5">
    <source>
        <dbReference type="EMBL" id="MEX6430608.1"/>
    </source>
</evidence>
<dbReference type="Proteomes" id="UP001560267">
    <property type="component" value="Unassembled WGS sequence"/>
</dbReference>
<dbReference type="Gene3D" id="1.10.10.10">
    <property type="entry name" value="Winged helix-like DNA-binding domain superfamily/Winged helix DNA-binding domain"/>
    <property type="match status" value="1"/>
</dbReference>
<name>A0ABV3Y4W9_9ACTN</name>
<sequence>MESAREGCVIRHCDAGLVRAFELLGKRWSGLVLGTLSSGPASFSEMRRALAPITDSVLSERLNELAAAGLLTRSVKDTRPPGVIYQLTDAGAAIVPVLDQLATWATHHLVRQDDRGMAEPLA</sequence>
<dbReference type="InterPro" id="IPR036388">
    <property type="entry name" value="WH-like_DNA-bd_sf"/>
</dbReference>
<feature type="domain" description="HTH hxlR-type" evidence="4">
    <location>
        <begin position="13"/>
        <end position="113"/>
    </location>
</feature>
<comment type="caution">
    <text evidence="5">The sequence shown here is derived from an EMBL/GenBank/DDBJ whole genome shotgun (WGS) entry which is preliminary data.</text>
</comment>
<evidence type="ECO:0000256" key="2">
    <source>
        <dbReference type="ARBA" id="ARBA00023125"/>
    </source>
</evidence>
<reference evidence="5 6" key="1">
    <citation type="submission" date="2024-07" db="EMBL/GenBank/DDBJ databases">
        <title>Draft Genome Sequence of Ferrimicrobium acidiphilum Strain YE2023, Isolated from a Pulp of Bioleach Reactor.</title>
        <authorList>
            <person name="Elkina Y.A."/>
            <person name="Bulaeva A.G."/>
            <person name="Beletsky A.V."/>
            <person name="Mardanov A.V."/>
        </authorList>
    </citation>
    <scope>NUCLEOTIDE SEQUENCE [LARGE SCALE GENOMIC DNA]</scope>
    <source>
        <strain evidence="5 6">YE2023</strain>
    </source>
</reference>
<keyword evidence="6" id="KW-1185">Reference proteome</keyword>
<dbReference type="PROSITE" id="PS51118">
    <property type="entry name" value="HTH_HXLR"/>
    <property type="match status" value="1"/>
</dbReference>
<dbReference type="RefSeq" id="WP_298344201.1">
    <property type="nucleotide sequence ID" value="NZ_JBFSHR010000065.1"/>
</dbReference>
<evidence type="ECO:0000259" key="4">
    <source>
        <dbReference type="PROSITE" id="PS51118"/>
    </source>
</evidence>
<evidence type="ECO:0000256" key="3">
    <source>
        <dbReference type="ARBA" id="ARBA00023163"/>
    </source>
</evidence>
<proteinExistence type="predicted"/>
<organism evidence="5 6">
    <name type="scientific">Ferrimicrobium acidiphilum</name>
    <dbReference type="NCBI Taxonomy" id="121039"/>
    <lineage>
        <taxon>Bacteria</taxon>
        <taxon>Bacillati</taxon>
        <taxon>Actinomycetota</taxon>
        <taxon>Acidimicrobiia</taxon>
        <taxon>Acidimicrobiales</taxon>
        <taxon>Acidimicrobiaceae</taxon>
        <taxon>Ferrimicrobium</taxon>
    </lineage>
</organism>
<dbReference type="Pfam" id="PF01638">
    <property type="entry name" value="HxlR"/>
    <property type="match status" value="1"/>
</dbReference>
<dbReference type="InterPro" id="IPR002577">
    <property type="entry name" value="HTH_HxlR"/>
</dbReference>
<keyword evidence="2" id="KW-0238">DNA-binding</keyword>
<dbReference type="EMBL" id="JBFSHR010000065">
    <property type="protein sequence ID" value="MEX6430608.1"/>
    <property type="molecule type" value="Genomic_DNA"/>
</dbReference>
<gene>
    <name evidence="5" type="ORF">AB6A68_12300</name>
</gene>
<dbReference type="PANTHER" id="PTHR33204:SF37">
    <property type="entry name" value="HTH-TYPE TRANSCRIPTIONAL REGULATOR YODB"/>
    <property type="match status" value="1"/>
</dbReference>
<keyword evidence="3" id="KW-0804">Transcription</keyword>
<dbReference type="InterPro" id="IPR036390">
    <property type="entry name" value="WH_DNA-bd_sf"/>
</dbReference>
<protein>
    <submittedName>
        <fullName evidence="5">Winged helix-turn-helix transcriptional regulator</fullName>
    </submittedName>
</protein>
<evidence type="ECO:0000256" key="1">
    <source>
        <dbReference type="ARBA" id="ARBA00023015"/>
    </source>
</evidence>
<evidence type="ECO:0000313" key="6">
    <source>
        <dbReference type="Proteomes" id="UP001560267"/>
    </source>
</evidence>